<dbReference type="GO" id="GO:0098003">
    <property type="term" value="P:viral tail assembly"/>
    <property type="evidence" value="ECO:0007669"/>
    <property type="project" value="UniProtKB-KW"/>
</dbReference>
<evidence type="ECO:0000259" key="5">
    <source>
        <dbReference type="Pfam" id="PF22670"/>
    </source>
</evidence>
<dbReference type="Pfam" id="PF23618">
    <property type="entry name" value="T4_gp9_10_C"/>
    <property type="match status" value="1"/>
</dbReference>
<dbReference type="InterPro" id="IPR036240">
    <property type="entry name" value="Gp9-like_sf"/>
</dbReference>
<dbReference type="RefSeq" id="YP_004300743.1">
    <property type="nucleotide sequence ID" value="NC_015250.1"/>
</dbReference>
<dbReference type="InterPro" id="IPR008987">
    <property type="entry name" value="Baseplate_struct_prot_Gp9/10_N"/>
</dbReference>
<comment type="induction">
    <text evidence="1">Expressed in the late phase of the viral replicative cycle.</text>
</comment>
<proteinExistence type="evidence at transcript level"/>
<keyword evidence="1" id="KW-1226">Viral baseplate protein</keyword>
<comment type="subunit">
    <text evidence="1">Homotrimer; disulfide-linked. Heteromultimer with gp7; a gp10 molecule is disulfide-linked to gp7 and the other two remaining gp10 molecules form a disulfide bond.</text>
</comment>
<evidence type="ECO:0000259" key="3">
    <source>
        <dbReference type="Pfam" id="PF07880"/>
    </source>
</evidence>
<dbReference type="Pfam" id="PF07880">
    <property type="entry name" value="T4_gp9_10_N"/>
    <property type="match status" value="1"/>
</dbReference>
<keyword evidence="1" id="KW-1227">Viral tail protein</keyword>
<feature type="disulfide bond" description="Interchain (with GP7); alternate" evidence="1">
    <location>
        <position position="553"/>
    </location>
</feature>
<keyword evidence="1" id="KW-0946">Virion</keyword>
<feature type="domain" description="Baseplate structural protein Gp9/Gp10 N-terminal" evidence="3">
    <location>
        <begin position="3"/>
        <end position="144"/>
    </location>
</feature>
<comment type="function">
    <text evidence="1">Baseplate protein. Involved in the tail assembly.</text>
</comment>
<keyword evidence="1" id="KW-1188">Viral release from host cell</keyword>
<dbReference type="InterPro" id="IPR027411">
    <property type="entry name" value="Gp9/Gp10_mid_dom_sf"/>
</dbReference>
<name>D9I696_9CAUD</name>
<evidence type="ECO:0000313" key="8">
    <source>
        <dbReference type="Proteomes" id="UP000000330"/>
    </source>
</evidence>
<dbReference type="GO" id="GO:0019076">
    <property type="term" value="P:viral release from host cell"/>
    <property type="evidence" value="ECO:0007669"/>
    <property type="project" value="InterPro"/>
</dbReference>
<evidence type="ECO:0000313" key="7">
    <source>
        <dbReference type="EMBL" id="ADJ19477.1"/>
    </source>
</evidence>
<evidence type="ECO:0000256" key="2">
    <source>
        <dbReference type="SAM" id="MobiDB-lite"/>
    </source>
</evidence>
<dbReference type="Pfam" id="PF21939">
    <property type="entry name" value="Gp10_C"/>
    <property type="match status" value="1"/>
</dbReference>
<dbReference type="Proteomes" id="UP000000330">
    <property type="component" value="Segment"/>
</dbReference>
<feature type="domain" description="Baseplate wedge protein gp10" evidence="5">
    <location>
        <begin position="263"/>
        <end position="385"/>
    </location>
</feature>
<accession>D9I696</accession>
<feature type="disulfide bond" description="Interchain; alternate" evidence="1">
    <location>
        <position position="553"/>
    </location>
</feature>
<evidence type="ECO:0000259" key="6">
    <source>
        <dbReference type="Pfam" id="PF23618"/>
    </source>
</evidence>
<dbReference type="InterPro" id="IPR054430">
    <property type="entry name" value="Gp10_D3"/>
</dbReference>
<dbReference type="EMBL" id="HM114315">
    <property type="protein sequence ID" value="ADJ19477.1"/>
    <property type="molecule type" value="Genomic_DNA"/>
</dbReference>
<reference evidence="7 8" key="1">
    <citation type="journal article" date="2010" name="Virol. J.">
        <title>Genomes of the T4-related bacteriophages as windows on microbial genome evolution.</title>
        <authorList>
            <person name="Petrov V.M."/>
            <person name="Ratnayaka S."/>
            <person name="Nolan J.M."/>
            <person name="Miller E.S."/>
            <person name="Karam J.D."/>
        </authorList>
    </citation>
    <scope>NUCLEOTIDE SEQUENCE [LARGE SCALE GENOMIC DNA]</scope>
    <source>
        <strain evidence="7">Acj133</strain>
    </source>
</reference>
<sequence>MLQVLEIGQTVDDGTGDYLNLGGRKIKANFAEVYGDLGDGKNLFPAGAWRTLSAPMVNTVFGGAFILNTTTNRIVVNLPKGTAADYGKPIKLRDTYATWRTNNVTVVPAVGDTIKGNSTPVVFSNNYADLELVYCAPGRWEYKANTQVDRITSSDLSAVARKEFLATAGQTDFLDIFNGQEYNKANVEVYHRGNLLYYGDSFNDNSDFGSAGTAPTDLVELDGKGIRLRRPCVEGDSVIIISYIDGLTQWRSTYNRLELRVLDEKLTNEKTLKGSVFVGDLSVIQSLSINDFGYDVSAGLINPNTFEVHLNGVFQTEAGTGGLPAAICDGAEAENMADCIASGGSWVKSSVDYSYTQDTSGNIDQITFGKPLEHGDVITLKWFNNNIGTTLSMDEITDETDDRYITAAREVQITGAVRVTDFDNPTWPNVEMVPEYTLDVNNVVSLFDIQYPVGSKYENFINPNNPATYNGGFGMWKLWGVSRVLVGWNPDDSDAMFNQNNNDLDALGNPSKRAGGTGGTRTNTLTNENLPVTQTDEKVLVSDVNGGVIIGGCQFDPDEQGPAYQKYREDYAITNKTHTPPVAISNVQEYMTVYRWIRIA</sequence>
<dbReference type="InterPro" id="IPR056391">
    <property type="entry name" value="Baseplate_gp9_C"/>
</dbReference>
<comment type="subcellular location">
    <subcellularLocation>
        <location evidence="1">Virion</location>
    </subcellularLocation>
    <text evidence="1">Present in the baseplate.</text>
</comment>
<dbReference type="Gene3D" id="2.60.120.640">
    <property type="entry name" value="gp9"/>
    <property type="match status" value="1"/>
</dbReference>
<keyword evidence="1" id="KW-1015">Disulfide bond</keyword>
<feature type="region of interest" description="Disordered" evidence="2">
    <location>
        <begin position="504"/>
        <end position="527"/>
    </location>
</feature>
<dbReference type="GeneID" id="10323149"/>
<evidence type="ECO:0000256" key="1">
    <source>
        <dbReference type="HAMAP-Rule" id="MF_04106"/>
    </source>
</evidence>
<keyword evidence="1" id="KW-1245">Viral tail assembly</keyword>
<feature type="domain" description="Baseplate structural protein Gp10 C-terminal" evidence="4">
    <location>
        <begin position="446"/>
        <end position="599"/>
    </location>
</feature>
<keyword evidence="1" id="KW-0426">Late protein</keyword>
<dbReference type="HAMAP" id="MF_04106">
    <property type="entry name" value="BP10_T4"/>
    <property type="match status" value="1"/>
</dbReference>
<dbReference type="KEGG" id="vg:10323149"/>
<dbReference type="InterPro" id="IPR053827">
    <property type="entry name" value="Gp10_C"/>
</dbReference>
<dbReference type="InterPro" id="IPR034695">
    <property type="entry name" value="BP10_T4"/>
</dbReference>
<dbReference type="SUPFAM" id="SSF50017">
    <property type="entry name" value="gp9"/>
    <property type="match status" value="1"/>
</dbReference>
<dbReference type="GO" id="GO:0098025">
    <property type="term" value="C:virus tail, baseplate"/>
    <property type="evidence" value="ECO:0007669"/>
    <property type="project" value="UniProtKB-UniRule"/>
</dbReference>
<comment type="similarity">
    <text evidence="1">Belongs to the T4likevirus baseplate wedge protein gp10 family.</text>
</comment>
<keyword evidence="8" id="KW-1185">Reference proteome</keyword>
<dbReference type="Pfam" id="PF22670">
    <property type="entry name" value="Gp10_D3"/>
    <property type="match status" value="1"/>
</dbReference>
<organism evidence="7 8">
    <name type="scientific">Acinetobacter phage 133</name>
    <dbReference type="NCBI Taxonomy" id="2919552"/>
    <lineage>
        <taxon>Viruses</taxon>
        <taxon>Duplodnaviria</taxon>
        <taxon>Heunggongvirae</taxon>
        <taxon>Uroviricota</taxon>
        <taxon>Caudoviricetes</taxon>
        <taxon>Pantevenvirales</taxon>
        <taxon>Straboviridae</taxon>
        <taxon>Tevenvirinae</taxon>
        <taxon>Centumtrigintavirus</taxon>
        <taxon>Centumtrigintavirus cv133</taxon>
        <taxon>Acinetobacter virus 133</taxon>
    </lineage>
</organism>
<gene>
    <name evidence="7" type="primary">10</name>
    <name evidence="7" type="ORF">Acj133p162</name>
</gene>
<evidence type="ECO:0000259" key="4">
    <source>
        <dbReference type="Pfam" id="PF21939"/>
    </source>
</evidence>
<protein>
    <recommendedName>
        <fullName evidence="1">Baseplate wedge protein gp10</fullName>
    </recommendedName>
</protein>
<feature type="domain" description="Baseplate protein gp9-like C-terminal" evidence="6">
    <location>
        <begin position="153"/>
        <end position="259"/>
    </location>
</feature>